<evidence type="ECO:0000256" key="3">
    <source>
        <dbReference type="ARBA" id="ARBA00022737"/>
    </source>
</evidence>
<dbReference type="GO" id="GO:0005509">
    <property type="term" value="F:calcium ion binding"/>
    <property type="evidence" value="ECO:0007669"/>
    <property type="project" value="InterPro"/>
</dbReference>
<comment type="function">
    <text evidence="1">Potential calcium sensor.</text>
</comment>
<dbReference type="PANTHER" id="PTHR10891">
    <property type="entry name" value="EF-HAND CALCIUM-BINDING DOMAIN CONTAINING PROTEIN"/>
    <property type="match status" value="1"/>
</dbReference>
<dbReference type="CDD" id="cd00051">
    <property type="entry name" value="EFh"/>
    <property type="match status" value="1"/>
</dbReference>
<keyword evidence="4" id="KW-0106">Calcium</keyword>
<evidence type="ECO:0000313" key="8">
    <source>
        <dbReference type="Proteomes" id="UP000593562"/>
    </source>
</evidence>
<dbReference type="InterPro" id="IPR002048">
    <property type="entry name" value="EF_hand_dom"/>
</dbReference>
<dbReference type="InterPro" id="IPR011992">
    <property type="entry name" value="EF-hand-dom_pair"/>
</dbReference>
<dbReference type="SUPFAM" id="SSF47473">
    <property type="entry name" value="EF-hand"/>
    <property type="match status" value="1"/>
</dbReference>
<evidence type="ECO:0000256" key="4">
    <source>
        <dbReference type="ARBA" id="ARBA00022837"/>
    </source>
</evidence>
<dbReference type="InterPro" id="IPR039647">
    <property type="entry name" value="EF_hand_pair_protein_CML-like"/>
</dbReference>
<dbReference type="GO" id="GO:0005737">
    <property type="term" value="C:cytoplasm"/>
    <property type="evidence" value="ECO:0007669"/>
    <property type="project" value="UniProtKB-ARBA"/>
</dbReference>
<gene>
    <name evidence="7" type="ORF">HS088_TW22G00652</name>
</gene>
<dbReference type="InParanoid" id="A0A7J7BZB7"/>
<reference evidence="7 8" key="1">
    <citation type="journal article" date="2020" name="Nat. Commun.">
        <title>Genome of Tripterygium wilfordii and identification of cytochrome P450 involved in triptolide biosynthesis.</title>
        <authorList>
            <person name="Tu L."/>
            <person name="Su P."/>
            <person name="Zhang Z."/>
            <person name="Gao L."/>
            <person name="Wang J."/>
            <person name="Hu T."/>
            <person name="Zhou J."/>
            <person name="Zhang Y."/>
            <person name="Zhao Y."/>
            <person name="Liu Y."/>
            <person name="Song Y."/>
            <person name="Tong Y."/>
            <person name="Lu Y."/>
            <person name="Yang J."/>
            <person name="Xu C."/>
            <person name="Jia M."/>
            <person name="Peters R.J."/>
            <person name="Huang L."/>
            <person name="Gao W."/>
        </authorList>
    </citation>
    <scope>NUCLEOTIDE SEQUENCE [LARGE SCALE GENOMIC DNA]</scope>
    <source>
        <strain evidence="8">cv. XIE 37</strain>
        <tissue evidence="7">Leaf</tissue>
    </source>
</reference>
<dbReference type="InterPro" id="IPR018247">
    <property type="entry name" value="EF_Hand_1_Ca_BS"/>
</dbReference>
<dbReference type="PROSITE" id="PS50222">
    <property type="entry name" value="EF_HAND_2"/>
    <property type="match status" value="2"/>
</dbReference>
<feature type="domain" description="EF-hand" evidence="6">
    <location>
        <begin position="158"/>
        <end position="192"/>
    </location>
</feature>
<evidence type="ECO:0000256" key="1">
    <source>
        <dbReference type="ARBA" id="ARBA00003291"/>
    </source>
</evidence>
<dbReference type="AlphaFoldDB" id="A0A7J7BZB7"/>
<feature type="domain" description="EF-hand" evidence="6">
    <location>
        <begin position="120"/>
        <end position="155"/>
    </location>
</feature>
<keyword evidence="3" id="KW-0677">Repeat</keyword>
<name>A0A7J7BZB7_TRIWF</name>
<keyword evidence="5" id="KW-0812">Transmembrane</keyword>
<dbReference type="EMBL" id="JAAARO010000022">
    <property type="protein sequence ID" value="KAF5726967.1"/>
    <property type="molecule type" value="Genomic_DNA"/>
</dbReference>
<evidence type="ECO:0000259" key="6">
    <source>
        <dbReference type="PROSITE" id="PS50222"/>
    </source>
</evidence>
<dbReference type="OrthoDB" id="26525at2759"/>
<comment type="caution">
    <text evidence="7">The sequence shown here is derived from an EMBL/GenBank/DDBJ whole genome shotgun (WGS) entry which is preliminary data.</text>
</comment>
<sequence>MEKTSLNTELSSFSFLLLPHVLIYTTIIFWVIGINIFFTRLWLSLQSRLECDNSEIWEEKKIADFEEFCCSDKNRDDGSLCIEEVEMVMGRLELFCSKERGEDLEWSKERLLGLFESKEPSLEEVKEAFDVFDLNRDGFIDTEELQRVLCSLGCKEAVELENCRRMMKTYDHNGDGMIDFKEFLRFMEIGFC</sequence>
<evidence type="ECO:0000256" key="2">
    <source>
        <dbReference type="ARBA" id="ARBA00022723"/>
    </source>
</evidence>
<evidence type="ECO:0000313" key="7">
    <source>
        <dbReference type="EMBL" id="KAF5726967.1"/>
    </source>
</evidence>
<dbReference type="Gene3D" id="1.10.238.10">
    <property type="entry name" value="EF-hand"/>
    <property type="match status" value="1"/>
</dbReference>
<organism evidence="7 8">
    <name type="scientific">Tripterygium wilfordii</name>
    <name type="common">Thunder God vine</name>
    <dbReference type="NCBI Taxonomy" id="458696"/>
    <lineage>
        <taxon>Eukaryota</taxon>
        <taxon>Viridiplantae</taxon>
        <taxon>Streptophyta</taxon>
        <taxon>Embryophyta</taxon>
        <taxon>Tracheophyta</taxon>
        <taxon>Spermatophyta</taxon>
        <taxon>Magnoliopsida</taxon>
        <taxon>eudicotyledons</taxon>
        <taxon>Gunneridae</taxon>
        <taxon>Pentapetalae</taxon>
        <taxon>rosids</taxon>
        <taxon>fabids</taxon>
        <taxon>Celastrales</taxon>
        <taxon>Celastraceae</taxon>
        <taxon>Tripterygium</taxon>
    </lineage>
</organism>
<dbReference type="FunFam" id="1.10.238.10:FF:000089">
    <property type="entry name" value="calmodulin-like protein 3"/>
    <property type="match status" value="1"/>
</dbReference>
<keyword evidence="8" id="KW-1185">Reference proteome</keyword>
<dbReference type="Pfam" id="PF13499">
    <property type="entry name" value="EF-hand_7"/>
    <property type="match status" value="1"/>
</dbReference>
<feature type="transmembrane region" description="Helical" evidence="5">
    <location>
        <begin position="12"/>
        <end position="38"/>
    </location>
</feature>
<keyword evidence="5" id="KW-0472">Membrane</keyword>
<dbReference type="PROSITE" id="PS00018">
    <property type="entry name" value="EF_HAND_1"/>
    <property type="match status" value="2"/>
</dbReference>
<protein>
    <submittedName>
        <fullName evidence="7">Calcium-binding protein CML45</fullName>
    </submittedName>
</protein>
<accession>A0A7J7BZB7</accession>
<keyword evidence="2" id="KW-0479">Metal-binding</keyword>
<proteinExistence type="predicted"/>
<keyword evidence="5" id="KW-1133">Transmembrane helix</keyword>
<dbReference type="Proteomes" id="UP000593562">
    <property type="component" value="Unassembled WGS sequence"/>
</dbReference>
<dbReference type="SMART" id="SM00054">
    <property type="entry name" value="EFh"/>
    <property type="match status" value="2"/>
</dbReference>
<evidence type="ECO:0000256" key="5">
    <source>
        <dbReference type="SAM" id="Phobius"/>
    </source>
</evidence>